<accession>A0ABR1L0A0</accession>
<evidence type="ECO:0000313" key="1">
    <source>
        <dbReference type="EMBL" id="KAK7524025.1"/>
    </source>
</evidence>
<name>A0ABR1L0A0_9PEZI</name>
<evidence type="ECO:0000313" key="2">
    <source>
        <dbReference type="Proteomes" id="UP001363622"/>
    </source>
</evidence>
<dbReference type="Proteomes" id="UP001363622">
    <property type="component" value="Unassembled WGS sequence"/>
</dbReference>
<reference evidence="1 2" key="1">
    <citation type="submission" date="2024-04" db="EMBL/GenBank/DDBJ databases">
        <title>Phyllosticta paracitricarpa is synonymous to the EU quarantine fungus P. citricarpa based on phylogenomic analyses.</title>
        <authorList>
            <consortium name="Lawrence Berkeley National Laboratory"/>
            <person name="Van Ingen-Buijs V.A."/>
            <person name="Van Westerhoven A.C."/>
            <person name="Haridas S."/>
            <person name="Skiadas P."/>
            <person name="Martin F."/>
            <person name="Groenewald J.Z."/>
            <person name="Crous P.W."/>
            <person name="Seidl M.F."/>
        </authorList>
    </citation>
    <scope>NUCLEOTIDE SEQUENCE [LARGE SCALE GENOMIC DNA]</scope>
    <source>
        <strain evidence="1 2">CBS 123371</strain>
    </source>
</reference>
<comment type="caution">
    <text evidence="1">The sequence shown here is derived from an EMBL/GenBank/DDBJ whole genome shotgun (WGS) entry which is preliminary data.</text>
</comment>
<sequence>MSMQAFNFTSKRRSPPVELELELPESHQTPKAKAAPGSRVVVPFLAVVFDVLLQPALLGTIIHGITIHTPPDPLATRSNRRSNSKALLPPIPPGAWPPIRHLPQFISAAKAHRLHLLVEQWICEHVKEEGLVRVRVAGVEVVHVGKDEAVKTFGLEVPQHAERDVLHYIHDSRAVIQRAPTWSIQLNAIISHSEQDAASVLAPTSQSAR</sequence>
<gene>
    <name evidence="1" type="ORF">IWZ03DRAFT_356327</name>
</gene>
<proteinExistence type="predicted"/>
<protein>
    <submittedName>
        <fullName evidence="1">Uncharacterized protein</fullName>
    </submittedName>
</protein>
<keyword evidence="2" id="KW-1185">Reference proteome</keyword>
<dbReference type="EMBL" id="JBBPHU010000001">
    <property type="protein sequence ID" value="KAK7524025.1"/>
    <property type="molecule type" value="Genomic_DNA"/>
</dbReference>
<organism evidence="1 2">
    <name type="scientific">Phyllosticta citriasiana</name>
    <dbReference type="NCBI Taxonomy" id="595635"/>
    <lineage>
        <taxon>Eukaryota</taxon>
        <taxon>Fungi</taxon>
        <taxon>Dikarya</taxon>
        <taxon>Ascomycota</taxon>
        <taxon>Pezizomycotina</taxon>
        <taxon>Dothideomycetes</taxon>
        <taxon>Dothideomycetes incertae sedis</taxon>
        <taxon>Botryosphaeriales</taxon>
        <taxon>Phyllostictaceae</taxon>
        <taxon>Phyllosticta</taxon>
    </lineage>
</organism>